<evidence type="ECO:0000256" key="2">
    <source>
        <dbReference type="ARBA" id="ARBA00004328"/>
    </source>
</evidence>
<evidence type="ECO:0000256" key="7">
    <source>
        <dbReference type="ARBA" id="ARBA00022950"/>
    </source>
</evidence>
<evidence type="ECO:0000256" key="6">
    <source>
        <dbReference type="ARBA" id="ARBA00022844"/>
    </source>
</evidence>
<comment type="function">
    <text evidence="1">Forms the portal vertex of the capsid. This portal plays critical roles in head assembly, genome packaging, neck/tail attachment, and genome ejection. The portal protein multimerizes as a single ring-shaped homododecamer arranged around a central channel.</text>
</comment>
<comment type="subcellular location">
    <subcellularLocation>
        <location evidence="2">Virion</location>
    </subcellularLocation>
</comment>
<keyword evidence="9" id="KW-0231">Viral genome packaging</keyword>
<dbReference type="Pfam" id="PF12236">
    <property type="entry name" value="Head-tail_con"/>
    <property type="match status" value="1"/>
</dbReference>
<evidence type="ECO:0000256" key="4">
    <source>
        <dbReference type="ARBA" id="ARBA00022595"/>
    </source>
</evidence>
<feature type="compositionally biased region" description="Polar residues" evidence="11">
    <location>
        <begin position="557"/>
        <end position="573"/>
    </location>
</feature>
<dbReference type="InterPro" id="IPR020991">
    <property type="entry name" value="Connector_podovirus"/>
</dbReference>
<organism evidence="12">
    <name type="scientific">uncultured Caudovirales phage</name>
    <dbReference type="NCBI Taxonomy" id="2100421"/>
    <lineage>
        <taxon>Viruses</taxon>
        <taxon>Duplodnaviria</taxon>
        <taxon>Heunggongvirae</taxon>
        <taxon>Uroviricota</taxon>
        <taxon>Caudoviricetes</taxon>
        <taxon>Peduoviridae</taxon>
        <taxon>Maltschvirus</taxon>
        <taxon>Maltschvirus maltsch</taxon>
    </lineage>
</organism>
<evidence type="ECO:0000256" key="11">
    <source>
        <dbReference type="SAM" id="MobiDB-lite"/>
    </source>
</evidence>
<keyword evidence="6" id="KW-0946">Virion</keyword>
<evidence type="ECO:0000256" key="9">
    <source>
        <dbReference type="ARBA" id="ARBA00023219"/>
    </source>
</evidence>
<reference evidence="12" key="1">
    <citation type="submission" date="2020-05" db="EMBL/GenBank/DDBJ databases">
        <authorList>
            <person name="Chiriac C."/>
            <person name="Salcher M."/>
            <person name="Ghai R."/>
            <person name="Kavagutti S V."/>
        </authorList>
    </citation>
    <scope>NUCLEOTIDE SEQUENCE</scope>
</reference>
<feature type="compositionally biased region" description="Low complexity" evidence="11">
    <location>
        <begin position="538"/>
        <end position="549"/>
    </location>
</feature>
<accession>A0A6J7W361</accession>
<proteinExistence type="predicted"/>
<dbReference type="EMBL" id="LR798196">
    <property type="protein sequence ID" value="CAB5144713.1"/>
    <property type="molecule type" value="Genomic_DNA"/>
</dbReference>
<sequence>MATFPTTPEPYQQPLPQGSAADELIGELLREFSTMEGKRGIWEKHWEDVAQAVLPYYSTSFYTQGNIVPGAERSQTQYDVTANAALWKFAAAMESMLTPANSKWHRLRATDPTLMKRRDVQMWFDQVNDTMFHYRYSPHSGYQANQHDGYVSLGAFGTGCLFTDQFKDPANPGMRGLRYRNVHLGELFFAANFQGQIDKVYRRYKMTLRQIAQKWGEDKMPEMYKGQLKDKPENEVVVLHIVKPRVNRDPGKIDAKNYRFASYYIIRESRTLMEEGGYRCFPYSTARYITAPGELYGRSPAMNVLPGIKVLNEQKKTILKQGHRAVDPVLLAHDDGILDGFSLKPGAVNYGAVSADGRPLVHTLPTGNMQIGKELMDDERMAINDAFLVTLFQILVETPQMTATEVLERAREKGALLSPTMGRFQSESLGPQIEREFDLLAWQGLIPPPPQALVDAQSEYKAEYDAPLNRAMRSDEAAGTMRSMQWAAEIAAQTQDPSAMDWFDVDVIIPELLAINGAPFRFSRDPDAVAAIRKGRQEQQASQQLTQALPGLAAMQKASSPQGTNPNAGQPAQ</sequence>
<evidence type="ECO:0000256" key="10">
    <source>
        <dbReference type="ARBA" id="ARBA00023296"/>
    </source>
</evidence>
<evidence type="ECO:0000256" key="3">
    <source>
        <dbReference type="ARBA" id="ARBA00022470"/>
    </source>
</evidence>
<protein>
    <submittedName>
        <fullName evidence="12">Head-to-tail connector protein, podovirus-type</fullName>
    </submittedName>
</protein>
<name>A0A6J7W361_9CAUD</name>
<keyword evidence="10" id="KW-1160">Virus entry into host cell</keyword>
<evidence type="ECO:0000256" key="8">
    <source>
        <dbReference type="ARBA" id="ARBA00023009"/>
    </source>
</evidence>
<gene>
    <name evidence="12" type="ORF">UFOVP147_28</name>
</gene>
<keyword evidence="4" id="KW-1162">Viral penetration into host cytoplasm</keyword>
<keyword evidence="3" id="KW-1244">Viral short tail ejection system</keyword>
<feature type="region of interest" description="Disordered" evidence="11">
    <location>
        <begin position="533"/>
        <end position="573"/>
    </location>
</feature>
<evidence type="ECO:0000256" key="1">
    <source>
        <dbReference type="ARBA" id="ARBA00003421"/>
    </source>
</evidence>
<keyword evidence="8" id="KW-1171">Viral genome ejection through host cell envelope</keyword>
<evidence type="ECO:0000313" key="12">
    <source>
        <dbReference type="EMBL" id="CAB5144713.1"/>
    </source>
</evidence>
<keyword evidence="7" id="KW-0118">Viral capsid assembly</keyword>
<dbReference type="GO" id="GO:0044423">
    <property type="term" value="C:virion component"/>
    <property type="evidence" value="ECO:0007669"/>
    <property type="project" value="UniProtKB-KW"/>
</dbReference>
<keyword evidence="5" id="KW-1188">Viral release from host cell</keyword>
<evidence type="ECO:0000256" key="5">
    <source>
        <dbReference type="ARBA" id="ARBA00022612"/>
    </source>
</evidence>
<dbReference type="GO" id="GO:0099002">
    <property type="term" value="P:symbiont genome ejection through host cell envelope, short tail mechanism"/>
    <property type="evidence" value="ECO:0007669"/>
    <property type="project" value="UniProtKB-KW"/>
</dbReference>